<accession>A0ABW2DNY8</accession>
<dbReference type="CDD" id="cd06420">
    <property type="entry name" value="GT2_Chondriotin_Pol_N"/>
    <property type="match status" value="1"/>
</dbReference>
<dbReference type="RefSeq" id="WP_066618074.1">
    <property type="nucleotide sequence ID" value="NZ_JBHSYQ010000005.1"/>
</dbReference>
<evidence type="ECO:0000313" key="3">
    <source>
        <dbReference type="Proteomes" id="UP001596405"/>
    </source>
</evidence>
<dbReference type="Proteomes" id="UP001596405">
    <property type="component" value="Unassembled WGS sequence"/>
</dbReference>
<reference evidence="3" key="1">
    <citation type="journal article" date="2019" name="Int. J. Syst. Evol. Microbiol.">
        <title>The Global Catalogue of Microorganisms (GCM) 10K type strain sequencing project: providing services to taxonomists for standard genome sequencing and annotation.</title>
        <authorList>
            <consortium name="The Broad Institute Genomics Platform"/>
            <consortium name="The Broad Institute Genome Sequencing Center for Infectious Disease"/>
            <person name="Wu L."/>
            <person name="Ma J."/>
        </authorList>
    </citation>
    <scope>NUCLEOTIDE SEQUENCE [LARGE SCALE GENOMIC DNA]</scope>
    <source>
        <strain evidence="3">CGMCC 4.7393</strain>
    </source>
</reference>
<gene>
    <name evidence="2" type="ORF">ACFQHR_11415</name>
</gene>
<name>A0ABW2DNY8_9BACT</name>
<dbReference type="PANTHER" id="PTHR43685">
    <property type="entry name" value="GLYCOSYLTRANSFERASE"/>
    <property type="match status" value="1"/>
</dbReference>
<dbReference type="InterPro" id="IPR029044">
    <property type="entry name" value="Nucleotide-diphossugar_trans"/>
</dbReference>
<proteinExistence type="predicted"/>
<feature type="domain" description="Glycosyltransferase 2-like" evidence="1">
    <location>
        <begin position="9"/>
        <end position="186"/>
    </location>
</feature>
<dbReference type="SUPFAM" id="SSF53448">
    <property type="entry name" value="Nucleotide-diphospho-sugar transferases"/>
    <property type="match status" value="1"/>
</dbReference>
<evidence type="ECO:0000259" key="1">
    <source>
        <dbReference type="Pfam" id="PF00535"/>
    </source>
</evidence>
<dbReference type="Pfam" id="PF00535">
    <property type="entry name" value="Glycos_transf_2"/>
    <property type="match status" value="1"/>
</dbReference>
<dbReference type="InterPro" id="IPR050834">
    <property type="entry name" value="Glycosyltransf_2"/>
</dbReference>
<dbReference type="PANTHER" id="PTHR43685:SF3">
    <property type="entry name" value="SLR2126 PROTEIN"/>
    <property type="match status" value="1"/>
</dbReference>
<dbReference type="InterPro" id="IPR001173">
    <property type="entry name" value="Glyco_trans_2-like"/>
</dbReference>
<sequence length="276" mass="31686">MPAKHLKTSLIISTYNWPNALEVCLKSVLNQERLPDEVIVADDGSKTETLQLIEKYKKDFPVPLKHVWHEDNGFRLSTIRNKAILVAEFEYIIQIDGDLILHPSFIKDHLRLATPQRFVSGSRLLLPPAYSEKILGQRTIPPYLDLLMNGSSRLNAIRVPTLTKLLAPHYKKRNKFYVKGCNMAFWRKDLLEVNGYNENITGWGKEDSELAVRLINNGVKRLFIKFGGICYHLYHREASKARHDLNENILQSTIDSGITRCDKGIDQYEVESITVL</sequence>
<keyword evidence="3" id="KW-1185">Reference proteome</keyword>
<dbReference type="Gene3D" id="3.90.550.10">
    <property type="entry name" value="Spore Coat Polysaccharide Biosynthesis Protein SpsA, Chain A"/>
    <property type="match status" value="1"/>
</dbReference>
<organism evidence="2 3">
    <name type="scientific">Rufibacter roseus</name>
    <dbReference type="NCBI Taxonomy" id="1567108"/>
    <lineage>
        <taxon>Bacteria</taxon>
        <taxon>Pseudomonadati</taxon>
        <taxon>Bacteroidota</taxon>
        <taxon>Cytophagia</taxon>
        <taxon>Cytophagales</taxon>
        <taxon>Hymenobacteraceae</taxon>
        <taxon>Rufibacter</taxon>
    </lineage>
</organism>
<comment type="caution">
    <text evidence="2">The sequence shown here is derived from an EMBL/GenBank/DDBJ whole genome shotgun (WGS) entry which is preliminary data.</text>
</comment>
<dbReference type="EMBL" id="JBHSYQ010000005">
    <property type="protein sequence ID" value="MFC6998238.1"/>
    <property type="molecule type" value="Genomic_DNA"/>
</dbReference>
<protein>
    <submittedName>
        <fullName evidence="2">Glycosyltransferase family 2 protein</fullName>
    </submittedName>
</protein>
<evidence type="ECO:0000313" key="2">
    <source>
        <dbReference type="EMBL" id="MFC6998238.1"/>
    </source>
</evidence>